<evidence type="ECO:0000313" key="1">
    <source>
        <dbReference type="EMBL" id="MEX6632642.1"/>
    </source>
</evidence>
<dbReference type="Proteomes" id="UP001560685">
    <property type="component" value="Unassembled WGS sequence"/>
</dbReference>
<dbReference type="EMBL" id="JBEHZE010000001">
    <property type="protein sequence ID" value="MEX6632642.1"/>
    <property type="molecule type" value="Genomic_DNA"/>
</dbReference>
<sequence>MAIRQRVLTSVALAALIGLSGCGEKATAPATQENPTEVVEEAETQTASELLLEMADRHAKEILRASPELATILGVDEAIAGEGFQARLGNYGFAANESARAMNERFLQEIRSIDRATLEGQALITYDVLRDAYQTGARRNQFAFGGATPFASAGPYVVTQRAGPQVILPRIMLTQHPLKNEQDAEDYISRLSEFGRVFDETVETVSSDAALGVTPPRFALDGALRTISVFTTVAPAENPLTTTFAAKAENIEGLSADDRDAMIARVADAVETNVYPAYARLAAALEGLKVQSGDDAGIWTMGEEGAAFYAHRLAAYGAGGMTAEDVHELGLAEVARINEQMDTILKEQGLNSGTVAERFTAIGERPNMRYPNTDEGRADLLSDLNAQVSEIMTRVDDWFYTLPSQPVEVRRIPVYEQDSSSGGYYSAPSLDGSRPGIFWINLKNTADWPKHALNTLTYHEAVPGHHFQRSLERAAGLPLIRNMLGYSEFSEGWALYSEQVAAEMGLYANNPLGDLGRLQSELFRAARLVTDTGIHHKQWSREEAIDYMQGVTGDTRASVTREIERYSVWPGQATAYKLGMLKINELRQRAEDALGPDFDIREFHDEVLLTGAMPLSVLEKKIDNWIKEKQGT</sequence>
<proteinExistence type="predicted"/>
<accession>A0ABV3Z5N4</accession>
<dbReference type="Pfam" id="PF05960">
    <property type="entry name" value="DUF885"/>
    <property type="match status" value="1"/>
</dbReference>
<dbReference type="RefSeq" id="WP_369312567.1">
    <property type="nucleotide sequence ID" value="NZ_JBEHZE010000001.1"/>
</dbReference>
<reference evidence="1 2" key="1">
    <citation type="submission" date="2024-05" db="EMBL/GenBank/DDBJ databases">
        <title>Three bacterial strains, DH-69, EH-24, and ECK-19 isolated from coastal sediments.</title>
        <authorList>
            <person name="Ye Y.-Q."/>
            <person name="Du Z.-J."/>
        </authorList>
    </citation>
    <scope>NUCLEOTIDE SEQUENCE [LARGE SCALE GENOMIC DNA]</scope>
    <source>
        <strain evidence="1 2">ECK-19</strain>
    </source>
</reference>
<keyword evidence="2" id="KW-1185">Reference proteome</keyword>
<protein>
    <submittedName>
        <fullName evidence="1">DUF885 domain-containing protein</fullName>
    </submittedName>
</protein>
<name>A0ABV3Z5N4_9PROT</name>
<evidence type="ECO:0000313" key="2">
    <source>
        <dbReference type="Proteomes" id="UP001560685"/>
    </source>
</evidence>
<comment type="caution">
    <text evidence="1">The sequence shown here is derived from an EMBL/GenBank/DDBJ whole genome shotgun (WGS) entry which is preliminary data.</text>
</comment>
<organism evidence="1 2">
    <name type="scientific">Hyphococcus lacteus</name>
    <dbReference type="NCBI Taxonomy" id="3143536"/>
    <lineage>
        <taxon>Bacteria</taxon>
        <taxon>Pseudomonadati</taxon>
        <taxon>Pseudomonadota</taxon>
        <taxon>Alphaproteobacteria</taxon>
        <taxon>Parvularculales</taxon>
        <taxon>Parvularculaceae</taxon>
        <taxon>Hyphococcus</taxon>
    </lineage>
</organism>
<dbReference type="InterPro" id="IPR010281">
    <property type="entry name" value="DUF885"/>
</dbReference>
<gene>
    <name evidence="1" type="ORF">ABFZ84_03690</name>
</gene>
<dbReference type="PROSITE" id="PS51257">
    <property type="entry name" value="PROKAR_LIPOPROTEIN"/>
    <property type="match status" value="1"/>
</dbReference>
<dbReference type="PANTHER" id="PTHR33361">
    <property type="entry name" value="GLR0591 PROTEIN"/>
    <property type="match status" value="1"/>
</dbReference>
<dbReference type="PANTHER" id="PTHR33361:SF2">
    <property type="entry name" value="DUF885 DOMAIN-CONTAINING PROTEIN"/>
    <property type="match status" value="1"/>
</dbReference>